<dbReference type="EMBL" id="AP025314">
    <property type="protein sequence ID" value="BDD11244.1"/>
    <property type="molecule type" value="Genomic_DNA"/>
</dbReference>
<comment type="catalytic activity">
    <reaction evidence="8">
        <text>(6S)-5,6,7,8-tetrahydrofolate + NADP(+) = 7,8-dihydrofolate + NADPH + H(+)</text>
        <dbReference type="Rhea" id="RHEA:15009"/>
        <dbReference type="ChEBI" id="CHEBI:15378"/>
        <dbReference type="ChEBI" id="CHEBI:57451"/>
        <dbReference type="ChEBI" id="CHEBI:57453"/>
        <dbReference type="ChEBI" id="CHEBI:57783"/>
        <dbReference type="ChEBI" id="CHEBI:58349"/>
        <dbReference type="EC" id="1.5.1.3"/>
    </reaction>
</comment>
<comment type="similarity">
    <text evidence="2 8">Belongs to the dihydrofolate reductase family.</text>
</comment>
<dbReference type="GO" id="GO:0070401">
    <property type="term" value="F:NADP+ binding"/>
    <property type="evidence" value="ECO:0007669"/>
    <property type="project" value="UniProtKB-ARBA"/>
</dbReference>
<dbReference type="KEGG" id="fax:FUAX_36760"/>
<evidence type="ECO:0000313" key="10">
    <source>
        <dbReference type="EMBL" id="BDD11244.1"/>
    </source>
</evidence>
<gene>
    <name evidence="10" type="primary">dfrA_2</name>
    <name evidence="10" type="ORF">FUAX_36760</name>
</gene>
<dbReference type="Gene3D" id="3.40.430.10">
    <property type="entry name" value="Dihydrofolate Reductase, subunit A"/>
    <property type="match status" value="1"/>
</dbReference>
<evidence type="ECO:0000256" key="5">
    <source>
        <dbReference type="ARBA" id="ARBA00022857"/>
    </source>
</evidence>
<dbReference type="InterPro" id="IPR024072">
    <property type="entry name" value="DHFR-like_dom_sf"/>
</dbReference>
<comment type="pathway">
    <text evidence="1 8">Cofactor biosynthesis; tetrahydrofolate biosynthesis; 5,6,7,8-tetrahydrofolate from 7,8-dihydrofolate: step 1/1.</text>
</comment>
<dbReference type="GO" id="GO:0005829">
    <property type="term" value="C:cytosol"/>
    <property type="evidence" value="ECO:0007669"/>
    <property type="project" value="TreeGrafter"/>
</dbReference>
<evidence type="ECO:0000259" key="9">
    <source>
        <dbReference type="Pfam" id="PF00186"/>
    </source>
</evidence>
<dbReference type="PANTHER" id="PTHR48069">
    <property type="entry name" value="DIHYDROFOLATE REDUCTASE"/>
    <property type="match status" value="1"/>
</dbReference>
<accession>A0AAU9CXL2</accession>
<protein>
    <recommendedName>
        <fullName evidence="3 8">Dihydrofolate reductase</fullName>
        <ecNumber evidence="3 8">1.5.1.3</ecNumber>
    </recommendedName>
</protein>
<evidence type="ECO:0000256" key="3">
    <source>
        <dbReference type="ARBA" id="ARBA00012856"/>
    </source>
</evidence>
<dbReference type="RefSeq" id="WP_338392748.1">
    <property type="nucleotide sequence ID" value="NZ_AP025314.1"/>
</dbReference>
<dbReference type="GO" id="GO:0046654">
    <property type="term" value="P:tetrahydrofolate biosynthetic process"/>
    <property type="evidence" value="ECO:0007669"/>
    <property type="project" value="InterPro"/>
</dbReference>
<dbReference type="Pfam" id="PF00186">
    <property type="entry name" value="DHFR_1"/>
    <property type="match status" value="1"/>
</dbReference>
<evidence type="ECO:0000256" key="6">
    <source>
        <dbReference type="ARBA" id="ARBA00023002"/>
    </source>
</evidence>
<feature type="domain" description="DHFR" evidence="9">
    <location>
        <begin position="3"/>
        <end position="161"/>
    </location>
</feature>
<dbReference type="InterPro" id="IPR012259">
    <property type="entry name" value="DHFR"/>
</dbReference>
<dbReference type="GO" id="GO:0046452">
    <property type="term" value="P:dihydrofolate metabolic process"/>
    <property type="evidence" value="ECO:0007669"/>
    <property type="project" value="TreeGrafter"/>
</dbReference>
<dbReference type="InterPro" id="IPR001796">
    <property type="entry name" value="DHFR_dom"/>
</dbReference>
<dbReference type="GO" id="GO:0046655">
    <property type="term" value="P:folic acid metabolic process"/>
    <property type="evidence" value="ECO:0007669"/>
    <property type="project" value="TreeGrafter"/>
</dbReference>
<evidence type="ECO:0000256" key="1">
    <source>
        <dbReference type="ARBA" id="ARBA00004903"/>
    </source>
</evidence>
<evidence type="ECO:0000256" key="8">
    <source>
        <dbReference type="PIRNR" id="PIRNR000194"/>
    </source>
</evidence>
<dbReference type="PIRSF" id="PIRSF000194">
    <property type="entry name" value="DHFR"/>
    <property type="match status" value="1"/>
</dbReference>
<sequence>MTVSIIVARAENGAIGKDNDLIWRLPADLKFFKKTTMGGVMVMGRKTYESIGRPLPGRTTIIVTRNSEYKAEGCLLASSVAEAIEKARELGKDEVFLAGGAQIYEMAMPLADKIYLTEVKATFEADTFFPDLLADDWKEISREDHEADEKNPYAYSFVTFLKK</sequence>
<comment type="function">
    <text evidence="7 8">Key enzyme in folate metabolism. Catalyzes an essential reaction for de novo glycine and purine synthesis, and for DNA precursor synthesis.</text>
</comment>
<dbReference type="Proteomes" id="UP001348817">
    <property type="component" value="Chromosome"/>
</dbReference>
<evidence type="ECO:0000256" key="7">
    <source>
        <dbReference type="ARBA" id="ARBA00025067"/>
    </source>
</evidence>
<keyword evidence="6 8" id="KW-0560">Oxidoreductase</keyword>
<evidence type="ECO:0000313" key="11">
    <source>
        <dbReference type="Proteomes" id="UP001348817"/>
    </source>
</evidence>
<dbReference type="PANTHER" id="PTHR48069:SF3">
    <property type="entry name" value="DIHYDROFOLATE REDUCTASE"/>
    <property type="match status" value="1"/>
</dbReference>
<dbReference type="GO" id="GO:0004146">
    <property type="term" value="F:dihydrofolate reductase activity"/>
    <property type="evidence" value="ECO:0007669"/>
    <property type="project" value="UniProtKB-EC"/>
</dbReference>
<dbReference type="SUPFAM" id="SSF53597">
    <property type="entry name" value="Dihydrofolate reductase-like"/>
    <property type="match status" value="1"/>
</dbReference>
<dbReference type="AlphaFoldDB" id="A0AAU9CXL2"/>
<keyword evidence="4 8" id="KW-0554">One-carbon metabolism</keyword>
<reference evidence="10 11" key="1">
    <citation type="submission" date="2021-12" db="EMBL/GenBank/DDBJ databases">
        <title>Genome sequencing of bacteria with rrn-lacking chromosome and rrn-plasmid.</title>
        <authorList>
            <person name="Anda M."/>
            <person name="Iwasaki W."/>
        </authorList>
    </citation>
    <scope>NUCLEOTIDE SEQUENCE [LARGE SCALE GENOMIC DNA]</scope>
    <source>
        <strain evidence="10 11">DSM 100852</strain>
    </source>
</reference>
<evidence type="ECO:0000256" key="2">
    <source>
        <dbReference type="ARBA" id="ARBA00009539"/>
    </source>
</evidence>
<organism evidence="10 11">
    <name type="scientific">Fulvitalea axinellae</name>
    <dbReference type="NCBI Taxonomy" id="1182444"/>
    <lineage>
        <taxon>Bacteria</taxon>
        <taxon>Pseudomonadati</taxon>
        <taxon>Bacteroidota</taxon>
        <taxon>Cytophagia</taxon>
        <taxon>Cytophagales</taxon>
        <taxon>Persicobacteraceae</taxon>
        <taxon>Fulvitalea</taxon>
    </lineage>
</organism>
<keyword evidence="5 8" id="KW-0521">NADP</keyword>
<dbReference type="PRINTS" id="PR00070">
    <property type="entry name" value="DHFR"/>
</dbReference>
<proteinExistence type="inferred from homology"/>
<evidence type="ECO:0000256" key="4">
    <source>
        <dbReference type="ARBA" id="ARBA00022563"/>
    </source>
</evidence>
<dbReference type="GO" id="GO:0006730">
    <property type="term" value="P:one-carbon metabolic process"/>
    <property type="evidence" value="ECO:0007669"/>
    <property type="project" value="UniProtKB-KW"/>
</dbReference>
<dbReference type="FunFam" id="3.40.430.10:FF:000001">
    <property type="entry name" value="Dihydrofolate reductase"/>
    <property type="match status" value="1"/>
</dbReference>
<keyword evidence="11" id="KW-1185">Reference proteome</keyword>
<dbReference type="CDD" id="cd00209">
    <property type="entry name" value="DHFR"/>
    <property type="match status" value="1"/>
</dbReference>
<dbReference type="EC" id="1.5.1.3" evidence="3 8"/>
<name>A0AAU9CXL2_9BACT</name>